<feature type="region of interest" description="Disordered" evidence="6">
    <location>
        <begin position="1"/>
        <end position="20"/>
    </location>
</feature>
<keyword evidence="1" id="KW-0004">4Fe-4S</keyword>
<keyword evidence="8" id="KW-1185">Reference proteome</keyword>
<dbReference type="AlphaFoldDB" id="A0A5R9GGI4"/>
<dbReference type="Pfam" id="PF12831">
    <property type="entry name" value="FAD_oxidored"/>
    <property type="match status" value="1"/>
</dbReference>
<keyword evidence="5" id="KW-0411">Iron-sulfur</keyword>
<dbReference type="PANTHER" id="PTHR43498">
    <property type="entry name" value="FERREDOXIN:COB-COM HETERODISULFIDE REDUCTASE SUBUNIT A"/>
    <property type="match status" value="1"/>
</dbReference>
<reference evidence="7 8" key="1">
    <citation type="submission" date="2019-05" db="EMBL/GenBank/DDBJ databases">
        <authorList>
            <person name="Narsing Rao M.P."/>
            <person name="Li W.J."/>
        </authorList>
    </citation>
    <scope>NUCLEOTIDE SEQUENCE [LARGE SCALE GENOMIC DNA]</scope>
    <source>
        <strain evidence="7 8">SYSU_K30003</strain>
    </source>
</reference>
<dbReference type="EMBL" id="VCIW01000007">
    <property type="protein sequence ID" value="TLS51843.1"/>
    <property type="molecule type" value="Genomic_DNA"/>
</dbReference>
<dbReference type="Gene3D" id="3.50.50.60">
    <property type="entry name" value="FAD/NAD(P)-binding domain"/>
    <property type="match status" value="1"/>
</dbReference>
<keyword evidence="3" id="KW-0560">Oxidoreductase</keyword>
<evidence type="ECO:0000256" key="6">
    <source>
        <dbReference type="SAM" id="MobiDB-lite"/>
    </source>
</evidence>
<proteinExistence type="predicted"/>
<keyword evidence="4" id="KW-0408">Iron</keyword>
<dbReference type="InterPro" id="IPR036188">
    <property type="entry name" value="FAD/NAD-bd_sf"/>
</dbReference>
<evidence type="ECO:0000313" key="7">
    <source>
        <dbReference type="EMBL" id="TLS51843.1"/>
    </source>
</evidence>
<dbReference type="GO" id="GO:0046872">
    <property type="term" value="F:metal ion binding"/>
    <property type="evidence" value="ECO:0007669"/>
    <property type="project" value="UniProtKB-KW"/>
</dbReference>
<feature type="compositionally biased region" description="Basic residues" evidence="6">
    <location>
        <begin position="1"/>
        <end position="16"/>
    </location>
</feature>
<dbReference type="InterPro" id="IPR039650">
    <property type="entry name" value="HdrA-like"/>
</dbReference>
<dbReference type="GO" id="GO:0051539">
    <property type="term" value="F:4 iron, 4 sulfur cluster binding"/>
    <property type="evidence" value="ECO:0007669"/>
    <property type="project" value="UniProtKB-KW"/>
</dbReference>
<protein>
    <submittedName>
        <fullName evidence="7">FAD-dependent oxidoreductase</fullName>
    </submittedName>
</protein>
<evidence type="ECO:0000313" key="8">
    <source>
        <dbReference type="Proteomes" id="UP000309676"/>
    </source>
</evidence>
<organism evidence="7 8">
    <name type="scientific">Paenibacillus antri</name>
    <dbReference type="NCBI Taxonomy" id="2582848"/>
    <lineage>
        <taxon>Bacteria</taxon>
        <taxon>Bacillati</taxon>
        <taxon>Bacillota</taxon>
        <taxon>Bacilli</taxon>
        <taxon>Bacillales</taxon>
        <taxon>Paenibacillaceae</taxon>
        <taxon>Paenibacillus</taxon>
    </lineage>
</organism>
<sequence length="369" mass="40366">MRAGRARVRPHGRRHPAGTVEASEKGWITVGNQPLDIGANDSADAYDAVVFGGGIGGTAAAYVLAREGLRVLLCETTGTLGREIVRGRNQFADLPRYSEASSAVREFFRYLTLRGGWFDGEMDPAAAAVAFDSMMEQVGADVLFQVWPSKVCAEDGRITGAVLATKTGYRSIRTTKVVDATGHGKLARSRFEGIPNPDARTVLHVLFNGSEGDCETERSWTADGLGVIRASCRATYWPGERRISLCVDKFVSRSEWMLRLPSVVPELKRLFPSLSGSAFTYVGDDVWQTPCLRYRTGSVDARAAGQVEDAEGRPYDIRRNMLGDPLRLQGFAMAGYWLEGMPFDPAQEERALMNAFRLGELAGRSLLAD</sequence>
<keyword evidence="2" id="KW-0479">Metal-binding</keyword>
<evidence type="ECO:0000256" key="5">
    <source>
        <dbReference type="ARBA" id="ARBA00023014"/>
    </source>
</evidence>
<name>A0A5R9GGI4_9BACL</name>
<evidence type="ECO:0000256" key="2">
    <source>
        <dbReference type="ARBA" id="ARBA00022723"/>
    </source>
</evidence>
<dbReference type="SUPFAM" id="SSF51905">
    <property type="entry name" value="FAD/NAD(P)-binding domain"/>
    <property type="match status" value="1"/>
</dbReference>
<accession>A0A5R9GGI4</accession>
<evidence type="ECO:0000256" key="1">
    <source>
        <dbReference type="ARBA" id="ARBA00022485"/>
    </source>
</evidence>
<dbReference type="PANTHER" id="PTHR43498:SF1">
    <property type="entry name" value="COB--COM HETERODISULFIDE REDUCTASE IRON-SULFUR SUBUNIT A"/>
    <property type="match status" value="1"/>
</dbReference>
<comment type="caution">
    <text evidence="7">The sequence shown here is derived from an EMBL/GenBank/DDBJ whole genome shotgun (WGS) entry which is preliminary data.</text>
</comment>
<dbReference type="GO" id="GO:0016491">
    <property type="term" value="F:oxidoreductase activity"/>
    <property type="evidence" value="ECO:0007669"/>
    <property type="project" value="UniProtKB-KW"/>
</dbReference>
<dbReference type="Proteomes" id="UP000309676">
    <property type="component" value="Unassembled WGS sequence"/>
</dbReference>
<gene>
    <name evidence="7" type="ORF">FE782_13115</name>
</gene>
<evidence type="ECO:0000256" key="4">
    <source>
        <dbReference type="ARBA" id="ARBA00023004"/>
    </source>
</evidence>
<evidence type="ECO:0000256" key="3">
    <source>
        <dbReference type="ARBA" id="ARBA00023002"/>
    </source>
</evidence>